<reference evidence="1 2" key="1">
    <citation type="submission" date="2016-05" db="EMBL/GenBank/DDBJ databases">
        <title>Single-cell genome of chain-forming Candidatus Thiomargarita nelsonii and comparison to other large sulfur-oxidizing bacteria.</title>
        <authorList>
            <person name="Winkel M."/>
            <person name="Salman V."/>
            <person name="Woyke T."/>
            <person name="Schulz-Vogt H."/>
            <person name="Richter M."/>
            <person name="Flood B."/>
            <person name="Bailey J."/>
            <person name="Amann R."/>
            <person name="Mussmann M."/>
        </authorList>
    </citation>
    <scope>NUCLEOTIDE SEQUENCE [LARGE SCALE GENOMIC DNA]</scope>
    <source>
        <strain evidence="1 2">THI036</strain>
    </source>
</reference>
<proteinExistence type="predicted"/>
<name>A0A176S7J0_9GAMM</name>
<gene>
    <name evidence="1" type="ORF">THIOM_000172</name>
</gene>
<protein>
    <submittedName>
        <fullName evidence="1">Uncharacterized protein</fullName>
    </submittedName>
</protein>
<sequence>MPVLNAMGYSDALFGCLISISSKISTTANHAKVRIIDIFCINTSCFQKRRLVDPAF</sequence>
<dbReference type="EMBL" id="LUTY01000067">
    <property type="protein sequence ID" value="OAD23980.1"/>
    <property type="molecule type" value="Genomic_DNA"/>
</dbReference>
<keyword evidence="2" id="KW-1185">Reference proteome</keyword>
<comment type="caution">
    <text evidence="1">The sequence shown here is derived from an EMBL/GenBank/DDBJ whole genome shotgun (WGS) entry which is preliminary data.</text>
</comment>
<accession>A0A176S7J0</accession>
<organism evidence="1 2">
    <name type="scientific">Candidatus Thiomargarita nelsonii</name>
    <dbReference type="NCBI Taxonomy" id="1003181"/>
    <lineage>
        <taxon>Bacteria</taxon>
        <taxon>Pseudomonadati</taxon>
        <taxon>Pseudomonadota</taxon>
        <taxon>Gammaproteobacteria</taxon>
        <taxon>Thiotrichales</taxon>
        <taxon>Thiotrichaceae</taxon>
        <taxon>Thiomargarita</taxon>
    </lineage>
</organism>
<evidence type="ECO:0000313" key="2">
    <source>
        <dbReference type="Proteomes" id="UP000076962"/>
    </source>
</evidence>
<evidence type="ECO:0000313" key="1">
    <source>
        <dbReference type="EMBL" id="OAD23980.1"/>
    </source>
</evidence>
<dbReference type="Proteomes" id="UP000076962">
    <property type="component" value="Unassembled WGS sequence"/>
</dbReference>
<dbReference type="AlphaFoldDB" id="A0A176S7J0"/>